<dbReference type="RefSeq" id="WP_039358438.1">
    <property type="nucleotide sequence ID" value="NZ_PGEZ01000001.1"/>
</dbReference>
<dbReference type="Pfam" id="PF00376">
    <property type="entry name" value="MerR"/>
    <property type="match status" value="1"/>
</dbReference>
<keyword evidence="10" id="KW-1185">Reference proteome</keyword>
<evidence type="ECO:0000256" key="6">
    <source>
        <dbReference type="ARBA" id="ARBA00023125"/>
    </source>
</evidence>
<evidence type="ECO:0000256" key="5">
    <source>
        <dbReference type="ARBA" id="ARBA00023015"/>
    </source>
</evidence>
<keyword evidence="3" id="KW-0408">Iron</keyword>
<evidence type="ECO:0000256" key="1">
    <source>
        <dbReference type="ARBA" id="ARBA00022714"/>
    </source>
</evidence>
<sequence length="152" mass="16844">MSAEPVLTIGEVAERSGVAASGLRYYESIGLISSIRTSGNQRRYVRSTLRRVAFIRTAAHVGLTLEEIREALATLPSGRTPTKRDWTRLSRSWRGRLEERISELVRLRDDLDSCIGCGCLSLQTCRLSNPGDRAARLGPGPRYLLGDRPSDT</sequence>
<dbReference type="GO" id="GO:0003700">
    <property type="term" value="F:DNA-binding transcription factor activity"/>
    <property type="evidence" value="ECO:0007669"/>
    <property type="project" value="InterPro"/>
</dbReference>
<name>A0A0B2B787_9ACTN</name>
<dbReference type="InterPro" id="IPR010211">
    <property type="entry name" value="Redox-sen_tscrpt-act_SoxR"/>
</dbReference>
<dbReference type="SMART" id="SM00422">
    <property type="entry name" value="HTH_MERR"/>
    <property type="match status" value="1"/>
</dbReference>
<dbReference type="InterPro" id="IPR009061">
    <property type="entry name" value="DNA-bd_dom_put_sf"/>
</dbReference>
<proteinExistence type="predicted"/>
<dbReference type="PROSITE" id="PS00552">
    <property type="entry name" value="HTH_MERR_1"/>
    <property type="match status" value="1"/>
</dbReference>
<dbReference type="PRINTS" id="PR00040">
    <property type="entry name" value="HTHMERR"/>
</dbReference>
<evidence type="ECO:0000256" key="2">
    <source>
        <dbReference type="ARBA" id="ARBA00022723"/>
    </source>
</evidence>
<dbReference type="SUPFAM" id="SSF46955">
    <property type="entry name" value="Putative DNA-binding domain"/>
    <property type="match status" value="1"/>
</dbReference>
<feature type="domain" description="HTH merR-type" evidence="8">
    <location>
        <begin position="6"/>
        <end position="74"/>
    </location>
</feature>
<dbReference type="GO" id="GO:0046872">
    <property type="term" value="F:metal ion binding"/>
    <property type="evidence" value="ECO:0007669"/>
    <property type="project" value="UniProtKB-KW"/>
</dbReference>
<gene>
    <name evidence="9" type="ORF">CLV56_1784</name>
</gene>
<dbReference type="PROSITE" id="PS50937">
    <property type="entry name" value="HTH_MERR_2"/>
    <property type="match status" value="1"/>
</dbReference>
<dbReference type="InterPro" id="IPR000551">
    <property type="entry name" value="MerR-type_HTH_dom"/>
</dbReference>
<evidence type="ECO:0000313" key="9">
    <source>
        <dbReference type="EMBL" id="PJJ57549.1"/>
    </source>
</evidence>
<reference evidence="9 10" key="1">
    <citation type="submission" date="2017-11" db="EMBL/GenBank/DDBJ databases">
        <title>Genomic Encyclopedia of Archaeal and Bacterial Type Strains, Phase II (KMG-II): From Individual Species to Whole Genera.</title>
        <authorList>
            <person name="Goeker M."/>
        </authorList>
    </citation>
    <scope>NUCLEOTIDE SEQUENCE [LARGE SCALE GENOMIC DNA]</scope>
    <source>
        <strain evidence="9 10">DSM 27763</strain>
    </source>
</reference>
<dbReference type="Gene3D" id="1.10.1660.10">
    <property type="match status" value="1"/>
</dbReference>
<organism evidence="9 10">
    <name type="scientific">Mumia flava</name>
    <dbReference type="NCBI Taxonomy" id="1348852"/>
    <lineage>
        <taxon>Bacteria</taxon>
        <taxon>Bacillati</taxon>
        <taxon>Actinomycetota</taxon>
        <taxon>Actinomycetes</taxon>
        <taxon>Propionibacteriales</taxon>
        <taxon>Nocardioidaceae</taxon>
        <taxon>Mumia</taxon>
    </lineage>
</organism>
<evidence type="ECO:0000256" key="4">
    <source>
        <dbReference type="ARBA" id="ARBA00023014"/>
    </source>
</evidence>
<accession>A0A0B2B787</accession>
<dbReference type="CDD" id="cd01110">
    <property type="entry name" value="HTH_SoxR"/>
    <property type="match status" value="1"/>
</dbReference>
<keyword evidence="2" id="KW-0479">Metal-binding</keyword>
<dbReference type="InterPro" id="IPR015358">
    <property type="entry name" value="Tscrpt_reg_MerR_DNA-bd"/>
</dbReference>
<evidence type="ECO:0000313" key="10">
    <source>
        <dbReference type="Proteomes" id="UP000230842"/>
    </source>
</evidence>
<dbReference type="Proteomes" id="UP000230842">
    <property type="component" value="Unassembled WGS sequence"/>
</dbReference>
<dbReference type="NCBIfam" id="TIGR01950">
    <property type="entry name" value="SoxR"/>
    <property type="match status" value="1"/>
</dbReference>
<evidence type="ECO:0000256" key="3">
    <source>
        <dbReference type="ARBA" id="ARBA00023004"/>
    </source>
</evidence>
<dbReference type="AlphaFoldDB" id="A0A0B2B787"/>
<dbReference type="PANTHER" id="PTHR30204">
    <property type="entry name" value="REDOX-CYCLING DRUG-SENSING TRANSCRIPTIONAL ACTIVATOR SOXR"/>
    <property type="match status" value="1"/>
</dbReference>
<keyword evidence="6" id="KW-0238">DNA-binding</keyword>
<dbReference type="GO" id="GO:0003677">
    <property type="term" value="F:DNA binding"/>
    <property type="evidence" value="ECO:0007669"/>
    <property type="project" value="UniProtKB-KW"/>
</dbReference>
<dbReference type="Pfam" id="PF09278">
    <property type="entry name" value="MerR-DNA-bind"/>
    <property type="match status" value="1"/>
</dbReference>
<keyword evidence="5" id="KW-0805">Transcription regulation</keyword>
<evidence type="ECO:0000259" key="8">
    <source>
        <dbReference type="PROSITE" id="PS50937"/>
    </source>
</evidence>
<keyword evidence="4" id="KW-0411">Iron-sulfur</keyword>
<dbReference type="PANTHER" id="PTHR30204:SF0">
    <property type="entry name" value="REDOX-SENSITIVE TRANSCRIPTIONAL ACTIVATOR SOXR"/>
    <property type="match status" value="1"/>
</dbReference>
<keyword evidence="7" id="KW-0804">Transcription</keyword>
<dbReference type="InterPro" id="IPR047057">
    <property type="entry name" value="MerR_fam"/>
</dbReference>
<dbReference type="GO" id="GO:0006979">
    <property type="term" value="P:response to oxidative stress"/>
    <property type="evidence" value="ECO:0007669"/>
    <property type="project" value="InterPro"/>
</dbReference>
<protein>
    <submittedName>
        <fullName evidence="9">MerR family redox-sensitive transcriptional activator SoxR</fullName>
    </submittedName>
</protein>
<dbReference type="OrthoDB" id="9802944at2"/>
<comment type="caution">
    <text evidence="9">The sequence shown here is derived from an EMBL/GenBank/DDBJ whole genome shotgun (WGS) entry which is preliminary data.</text>
</comment>
<evidence type="ECO:0000256" key="7">
    <source>
        <dbReference type="ARBA" id="ARBA00023163"/>
    </source>
</evidence>
<dbReference type="EMBL" id="PGEZ01000001">
    <property type="protein sequence ID" value="PJJ57549.1"/>
    <property type="molecule type" value="Genomic_DNA"/>
</dbReference>
<dbReference type="GO" id="GO:0051537">
    <property type="term" value="F:2 iron, 2 sulfur cluster binding"/>
    <property type="evidence" value="ECO:0007669"/>
    <property type="project" value="UniProtKB-KW"/>
</dbReference>
<keyword evidence="1" id="KW-0001">2Fe-2S</keyword>